<organism evidence="1 4">
    <name type="scientific">Salmonella enterica subsp. enterica serovar Bovismorbificans</name>
    <dbReference type="NCBI Taxonomy" id="58097"/>
    <lineage>
        <taxon>Bacteria</taxon>
        <taxon>Pseudomonadati</taxon>
        <taxon>Pseudomonadota</taxon>
        <taxon>Gammaproteobacteria</taxon>
        <taxon>Enterobacterales</taxon>
        <taxon>Enterobacteriaceae</taxon>
        <taxon>Salmonella</taxon>
    </lineage>
</organism>
<protein>
    <submittedName>
        <fullName evidence="1">Uncharacterized protein</fullName>
    </submittedName>
</protein>
<dbReference type="AlphaFoldDB" id="A0A655BML1"/>
<proteinExistence type="predicted"/>
<dbReference type="EMBL" id="CQPD01000001">
    <property type="protein sequence ID" value="CNT58338.1"/>
    <property type="molecule type" value="Genomic_DNA"/>
</dbReference>
<sequence length="52" mass="6011">MINLAVTPIKDDEFILYVMAFVTDNRTGDFDFNYSVKYHTFQNGFITVATIL</sequence>
<evidence type="ECO:0000313" key="4">
    <source>
        <dbReference type="Proteomes" id="UP000042394"/>
    </source>
</evidence>
<accession>A0A655BML1</accession>
<evidence type="ECO:0000313" key="3">
    <source>
        <dbReference type="Proteomes" id="UP000039541"/>
    </source>
</evidence>
<evidence type="ECO:0000313" key="1">
    <source>
        <dbReference type="EMBL" id="CNT58338.1"/>
    </source>
</evidence>
<evidence type="ECO:0000313" key="2">
    <source>
        <dbReference type="EMBL" id="CNT80247.1"/>
    </source>
</evidence>
<dbReference type="EMBL" id="CQPC01000009">
    <property type="protein sequence ID" value="CNT80247.1"/>
    <property type="molecule type" value="Genomic_DNA"/>
</dbReference>
<gene>
    <name evidence="2" type="ORF">ERS008202_01053</name>
    <name evidence="1" type="ORF">ERS008207_00177</name>
</gene>
<reference evidence="3 4" key="1">
    <citation type="submission" date="2015-03" db="EMBL/GenBank/DDBJ databases">
        <authorList>
            <consortium name="Pathogen Informatics"/>
        </authorList>
    </citation>
    <scope>NUCLEOTIDE SEQUENCE [LARGE SCALE GENOMIC DNA]</scope>
    <source>
        <strain evidence="2 3">3476</strain>
        <strain evidence="1 4">D4891</strain>
    </source>
</reference>
<dbReference type="Proteomes" id="UP000039541">
    <property type="component" value="Unassembled WGS sequence"/>
</dbReference>
<dbReference type="Proteomes" id="UP000042394">
    <property type="component" value="Unassembled WGS sequence"/>
</dbReference>
<name>A0A655BML1_SALET</name>